<accession>A0A1S3H7U6</accession>
<organism evidence="11 12">
    <name type="scientific">Lingula anatina</name>
    <name type="common">Brachiopod</name>
    <name type="synonym">Lingula unguis</name>
    <dbReference type="NCBI Taxonomy" id="7574"/>
    <lineage>
        <taxon>Eukaryota</taxon>
        <taxon>Metazoa</taxon>
        <taxon>Spiralia</taxon>
        <taxon>Lophotrochozoa</taxon>
        <taxon>Brachiopoda</taxon>
        <taxon>Linguliformea</taxon>
        <taxon>Lingulata</taxon>
        <taxon>Lingulida</taxon>
        <taxon>Linguloidea</taxon>
        <taxon>Lingulidae</taxon>
        <taxon>Lingula</taxon>
    </lineage>
</organism>
<dbReference type="GO" id="GO:0042761">
    <property type="term" value="P:very long-chain fatty acid biosynthetic process"/>
    <property type="evidence" value="ECO:0007669"/>
    <property type="project" value="TreeGrafter"/>
</dbReference>
<dbReference type="PANTHER" id="PTHR11157:SF166">
    <property type="entry name" value="ELONGATION OF VERY LONG CHAIN FATTY ACIDS PROTEIN"/>
    <property type="match status" value="1"/>
</dbReference>
<evidence type="ECO:0000256" key="5">
    <source>
        <dbReference type="ARBA" id="ARBA00022832"/>
    </source>
</evidence>
<gene>
    <name evidence="12 13" type="primary">LOC106152867</name>
</gene>
<protein>
    <recommendedName>
        <fullName evidence="10">Elongation of very long chain fatty acids protein</fullName>
        <ecNumber evidence="10">2.3.1.199</ecNumber>
    </recommendedName>
    <alternativeName>
        <fullName evidence="10">Very-long-chain 3-oxoacyl-CoA synthase</fullName>
    </alternativeName>
</protein>
<keyword evidence="2 10" id="KW-0444">Lipid biosynthesis</keyword>
<feature type="transmembrane region" description="Helical" evidence="10">
    <location>
        <begin position="163"/>
        <end position="186"/>
    </location>
</feature>
<feature type="transmembrane region" description="Helical" evidence="10">
    <location>
        <begin position="110"/>
        <end position="128"/>
    </location>
</feature>
<name>A0A1S3H7U6_LINAN</name>
<sequence>MVGDLYSGIMSLSDPRTSEWFLMDSPIPSYTATALYLYLVWKGPVWMKSRPAYKLNKVLVVYNLGLVFLSVYMFWEIFASTVLNASFSLVCQPVDTKDDPMAIRLANVCWWYFFSKIIEFMDTFFFILRKKNNQITFLHVYHHSTMVLLWWIGVKFVPGGESYFSALVNSLIHILMYTYYGLSAIGPHMQKYLWWKKYMTSLQLLQFVIILFHTSFAMYKDCGFPNGYNAALILYMVSHIVLFGNFYHQTYNKRKEIAKPYEKITKNGSLRTQKIYHGE</sequence>
<dbReference type="GO" id="GO:0019367">
    <property type="term" value="P:fatty acid elongation, saturated fatty acid"/>
    <property type="evidence" value="ECO:0007669"/>
    <property type="project" value="TreeGrafter"/>
</dbReference>
<keyword evidence="11" id="KW-1185">Reference proteome</keyword>
<dbReference type="GeneID" id="106152867"/>
<evidence type="ECO:0000256" key="6">
    <source>
        <dbReference type="ARBA" id="ARBA00022989"/>
    </source>
</evidence>
<evidence type="ECO:0000313" key="12">
    <source>
        <dbReference type="RefSeq" id="XP_013382057.1"/>
    </source>
</evidence>
<feature type="transmembrane region" description="Helical" evidence="10">
    <location>
        <begin position="198"/>
        <end position="216"/>
    </location>
</feature>
<dbReference type="Proteomes" id="UP000085678">
    <property type="component" value="Unplaced"/>
</dbReference>
<feature type="transmembrane region" description="Helical" evidence="10">
    <location>
        <begin position="228"/>
        <end position="247"/>
    </location>
</feature>
<evidence type="ECO:0000256" key="3">
    <source>
        <dbReference type="ARBA" id="ARBA00022679"/>
    </source>
</evidence>
<keyword evidence="8 10" id="KW-0472">Membrane</keyword>
<evidence type="ECO:0000256" key="9">
    <source>
        <dbReference type="ARBA" id="ARBA00023160"/>
    </source>
</evidence>
<dbReference type="PANTHER" id="PTHR11157">
    <property type="entry name" value="FATTY ACID ACYL TRANSFERASE-RELATED"/>
    <property type="match status" value="1"/>
</dbReference>
<evidence type="ECO:0000256" key="8">
    <source>
        <dbReference type="ARBA" id="ARBA00023136"/>
    </source>
</evidence>
<dbReference type="InterPro" id="IPR002076">
    <property type="entry name" value="ELO_fam"/>
</dbReference>
<dbReference type="GO" id="GO:0005789">
    <property type="term" value="C:endoplasmic reticulum membrane"/>
    <property type="evidence" value="ECO:0007669"/>
    <property type="project" value="TreeGrafter"/>
</dbReference>
<evidence type="ECO:0000256" key="1">
    <source>
        <dbReference type="ARBA" id="ARBA00004141"/>
    </source>
</evidence>
<dbReference type="GO" id="GO:0009922">
    <property type="term" value="F:fatty acid elongase activity"/>
    <property type="evidence" value="ECO:0007669"/>
    <property type="project" value="UniProtKB-EC"/>
</dbReference>
<comment type="subcellular location">
    <subcellularLocation>
        <location evidence="1">Membrane</location>
        <topology evidence="1">Multi-pass membrane protein</topology>
    </subcellularLocation>
</comment>
<evidence type="ECO:0000313" key="11">
    <source>
        <dbReference type="Proteomes" id="UP000085678"/>
    </source>
</evidence>
<keyword evidence="4 10" id="KW-0812">Transmembrane</keyword>
<dbReference type="GO" id="GO:0030148">
    <property type="term" value="P:sphingolipid biosynthetic process"/>
    <property type="evidence" value="ECO:0007669"/>
    <property type="project" value="TreeGrafter"/>
</dbReference>
<dbReference type="InterPro" id="IPR030457">
    <property type="entry name" value="ELO_CS"/>
</dbReference>
<dbReference type="AlphaFoldDB" id="A0A1S3H7U6"/>
<evidence type="ECO:0000256" key="4">
    <source>
        <dbReference type="ARBA" id="ARBA00022692"/>
    </source>
</evidence>
<dbReference type="Pfam" id="PF01151">
    <property type="entry name" value="ELO"/>
    <property type="match status" value="1"/>
</dbReference>
<reference evidence="12 13" key="1">
    <citation type="submission" date="2025-04" db="UniProtKB">
        <authorList>
            <consortium name="RefSeq"/>
        </authorList>
    </citation>
    <scope>IDENTIFICATION</scope>
    <source>
        <tissue evidence="12 13">Gonads</tissue>
    </source>
</reference>
<dbReference type="KEGG" id="lak:106152867"/>
<evidence type="ECO:0000313" key="13">
    <source>
        <dbReference type="RefSeq" id="XP_013382058.1"/>
    </source>
</evidence>
<evidence type="ECO:0000256" key="2">
    <source>
        <dbReference type="ARBA" id="ARBA00022516"/>
    </source>
</evidence>
<feature type="transmembrane region" description="Helical" evidence="10">
    <location>
        <begin position="140"/>
        <end position="157"/>
    </location>
</feature>
<dbReference type="RefSeq" id="XP_013382057.1">
    <property type="nucleotide sequence ID" value="XM_013526603.1"/>
</dbReference>
<dbReference type="EC" id="2.3.1.199" evidence="10"/>
<evidence type="ECO:0000256" key="7">
    <source>
        <dbReference type="ARBA" id="ARBA00023098"/>
    </source>
</evidence>
<evidence type="ECO:0000256" key="10">
    <source>
        <dbReference type="RuleBase" id="RU361115"/>
    </source>
</evidence>
<comment type="catalytic activity">
    <reaction evidence="10">
        <text>a very-long-chain acyl-CoA + malonyl-CoA + H(+) = a very-long-chain 3-oxoacyl-CoA + CO2 + CoA</text>
        <dbReference type="Rhea" id="RHEA:32727"/>
        <dbReference type="ChEBI" id="CHEBI:15378"/>
        <dbReference type="ChEBI" id="CHEBI:16526"/>
        <dbReference type="ChEBI" id="CHEBI:57287"/>
        <dbReference type="ChEBI" id="CHEBI:57384"/>
        <dbReference type="ChEBI" id="CHEBI:90725"/>
        <dbReference type="ChEBI" id="CHEBI:90736"/>
        <dbReference type="EC" id="2.3.1.199"/>
    </reaction>
</comment>
<feature type="transmembrane region" description="Helical" evidence="10">
    <location>
        <begin position="59"/>
        <end position="78"/>
    </location>
</feature>
<proteinExistence type="inferred from homology"/>
<keyword evidence="5 10" id="KW-0276">Fatty acid metabolism</keyword>
<dbReference type="GO" id="GO:0034625">
    <property type="term" value="P:fatty acid elongation, monounsaturated fatty acid"/>
    <property type="evidence" value="ECO:0007669"/>
    <property type="project" value="TreeGrafter"/>
</dbReference>
<comment type="similarity">
    <text evidence="10">Belongs to the ELO family.</text>
</comment>
<dbReference type="PROSITE" id="PS01188">
    <property type="entry name" value="ELO"/>
    <property type="match status" value="1"/>
</dbReference>
<keyword evidence="3 10" id="KW-0808">Transferase</keyword>
<feature type="transmembrane region" description="Helical" evidence="10">
    <location>
        <begin position="20"/>
        <end position="39"/>
    </location>
</feature>
<keyword evidence="9 10" id="KW-0275">Fatty acid biosynthesis</keyword>
<dbReference type="OrthoDB" id="434092at2759"/>
<dbReference type="GO" id="GO:0034626">
    <property type="term" value="P:fatty acid elongation, polyunsaturated fatty acid"/>
    <property type="evidence" value="ECO:0007669"/>
    <property type="project" value="TreeGrafter"/>
</dbReference>
<dbReference type="RefSeq" id="XP_013382058.1">
    <property type="nucleotide sequence ID" value="XM_013526604.1"/>
</dbReference>
<keyword evidence="7 10" id="KW-0443">Lipid metabolism</keyword>
<dbReference type="STRING" id="7574.A0A1S3H7U6"/>
<keyword evidence="6 10" id="KW-1133">Transmembrane helix</keyword>